<dbReference type="PANTHER" id="PTHR30443">
    <property type="entry name" value="INNER MEMBRANE PROTEIN"/>
    <property type="match status" value="1"/>
</dbReference>
<evidence type="ECO:0000256" key="3">
    <source>
        <dbReference type="ARBA" id="ARBA00022519"/>
    </source>
</evidence>
<keyword evidence="2" id="KW-1003">Cell membrane</keyword>
<feature type="domain" description="Sulfatase N-terminal" evidence="9">
    <location>
        <begin position="240"/>
        <end position="534"/>
    </location>
</feature>
<dbReference type="NCBIfam" id="NF028537">
    <property type="entry name" value="P_eth_NH2_trans"/>
    <property type="match status" value="1"/>
</dbReference>
<feature type="transmembrane region" description="Helical" evidence="8">
    <location>
        <begin position="12"/>
        <end position="37"/>
    </location>
</feature>
<dbReference type="GO" id="GO:0005886">
    <property type="term" value="C:plasma membrane"/>
    <property type="evidence" value="ECO:0007669"/>
    <property type="project" value="UniProtKB-SubCell"/>
</dbReference>
<comment type="subcellular location">
    <subcellularLocation>
        <location evidence="1">Cell inner membrane</location>
        <topology evidence="1">Multi-pass membrane protein</topology>
    </subcellularLocation>
</comment>
<dbReference type="Pfam" id="PF00884">
    <property type="entry name" value="Sulfatase"/>
    <property type="match status" value="1"/>
</dbReference>
<dbReference type="SUPFAM" id="SSF53649">
    <property type="entry name" value="Alkaline phosphatase-like"/>
    <property type="match status" value="1"/>
</dbReference>
<dbReference type="GO" id="GO:0009244">
    <property type="term" value="P:lipopolysaccharide core region biosynthetic process"/>
    <property type="evidence" value="ECO:0007669"/>
    <property type="project" value="TreeGrafter"/>
</dbReference>
<feature type="transmembrane region" description="Helical" evidence="8">
    <location>
        <begin position="160"/>
        <end position="180"/>
    </location>
</feature>
<dbReference type="GO" id="GO:0016776">
    <property type="term" value="F:phosphotransferase activity, phosphate group as acceptor"/>
    <property type="evidence" value="ECO:0007669"/>
    <property type="project" value="TreeGrafter"/>
</dbReference>
<sequence>MLYFLRKVRASLPVLSLGCFNLIIALWLAIALNLSFYKHVQSLSGFHSGFAVVWLCIVAICLTAYYNLYLQVLNWKWTAKPISIILIFLGGISAYFSNQLGAYISPEQIQNVMQTDLAETKQLMNVPFSVWSLGMVILPILIVCLVPVEYPVFKKNIIQKIAYIIITFIILLILVLSNYLNFTNIFRQHKDIRQLISPDNVLNSSYKYFHHLHKKNLPLVKYGQDAKIISLHTEPSKPKLMILVVGEAARAESFSLNGYTRNTNPQLAQIENLINFSQVSSCGTATAVSVPCMFSGMTKEQYDANLAVHREGLLDIAQRAGYKVTWIDNDSGCKGACDRVNNIKISKKLKKQYCRDDGFCLDDVLLMSLQRYLASIPHQDKTPQLIVLHQRGSHGPAYYNRTTSEFSPFQPTCKTSAIQTCDRQKLINSYDNTILYTDHILSEIIQSIDKNKQYQSALWYLSDHGESTGENGIYLHGTVYALAPSQQTHIPMIMWFSNDWKNAHDTQVECLKSQHDQNLSQDNLFPTLLSLLDIKTNVIDSKFNMLDQCHVFQD</sequence>
<feature type="transmembrane region" description="Helical" evidence="8">
    <location>
        <begin position="49"/>
        <end position="70"/>
    </location>
</feature>
<dbReference type="AlphaFoldDB" id="A0A3A8EMH6"/>
<dbReference type="InterPro" id="IPR017850">
    <property type="entry name" value="Alkaline_phosphatase_core_sf"/>
</dbReference>
<dbReference type="CDD" id="cd16017">
    <property type="entry name" value="LptA"/>
    <property type="match status" value="1"/>
</dbReference>
<name>A0A3A8EMH6_9GAMM</name>
<evidence type="ECO:0000256" key="8">
    <source>
        <dbReference type="SAM" id="Phobius"/>
    </source>
</evidence>
<dbReference type="InterPro" id="IPR012549">
    <property type="entry name" value="EptA-like_N"/>
</dbReference>
<dbReference type="EMBL" id="RAXU01000003">
    <property type="protein sequence ID" value="RKG35349.1"/>
    <property type="molecule type" value="Genomic_DNA"/>
</dbReference>
<evidence type="ECO:0000313" key="11">
    <source>
        <dbReference type="EMBL" id="RKG35349.1"/>
    </source>
</evidence>
<keyword evidence="5 8" id="KW-0812">Transmembrane</keyword>
<keyword evidence="7 8" id="KW-0472">Membrane</keyword>
<dbReference type="Pfam" id="PF08019">
    <property type="entry name" value="EptA_B_N"/>
    <property type="match status" value="1"/>
</dbReference>
<accession>A0A3A8EMH6</accession>
<dbReference type="InterPro" id="IPR058130">
    <property type="entry name" value="PEA_transf_C"/>
</dbReference>
<dbReference type="Gene3D" id="3.40.720.10">
    <property type="entry name" value="Alkaline Phosphatase, subunit A"/>
    <property type="match status" value="1"/>
</dbReference>
<dbReference type="PANTHER" id="PTHR30443:SF0">
    <property type="entry name" value="PHOSPHOETHANOLAMINE TRANSFERASE EPTA"/>
    <property type="match status" value="1"/>
</dbReference>
<evidence type="ECO:0000256" key="5">
    <source>
        <dbReference type="ARBA" id="ARBA00022692"/>
    </source>
</evidence>
<evidence type="ECO:0000256" key="2">
    <source>
        <dbReference type="ARBA" id="ARBA00022475"/>
    </source>
</evidence>
<protein>
    <submittedName>
        <fullName evidence="11">Phosphoethanolamine--lipid A transferase</fullName>
    </submittedName>
</protein>
<evidence type="ECO:0000256" key="1">
    <source>
        <dbReference type="ARBA" id="ARBA00004429"/>
    </source>
</evidence>
<dbReference type="RefSeq" id="WP_120369122.1">
    <property type="nucleotide sequence ID" value="NZ_RAXU01000003.1"/>
</dbReference>
<evidence type="ECO:0000259" key="10">
    <source>
        <dbReference type="Pfam" id="PF08019"/>
    </source>
</evidence>
<comment type="caution">
    <text evidence="11">The sequence shown here is derived from an EMBL/GenBank/DDBJ whole genome shotgun (WGS) entry which is preliminary data.</text>
</comment>
<reference evidence="11 12" key="1">
    <citation type="submission" date="2018-09" db="EMBL/GenBank/DDBJ databases">
        <title>The draft genome of Acinetobacter spp. strains.</title>
        <authorList>
            <person name="Qin J."/>
            <person name="Feng Y."/>
            <person name="Zong Z."/>
        </authorList>
    </citation>
    <scope>NUCLEOTIDE SEQUENCE [LARGE SCALE GENOMIC DNA]</scope>
    <source>
        <strain evidence="11 12">WCHAc060096</strain>
    </source>
</reference>
<organism evidence="11 12">
    <name type="scientific">Acinetobacter guerrae</name>
    <dbReference type="NCBI Taxonomy" id="1843371"/>
    <lineage>
        <taxon>Bacteria</taxon>
        <taxon>Pseudomonadati</taxon>
        <taxon>Pseudomonadota</taxon>
        <taxon>Gammaproteobacteria</taxon>
        <taxon>Moraxellales</taxon>
        <taxon>Moraxellaceae</taxon>
        <taxon>Acinetobacter</taxon>
    </lineage>
</organism>
<keyword evidence="6 8" id="KW-1133">Transmembrane helix</keyword>
<evidence type="ECO:0000256" key="7">
    <source>
        <dbReference type="ARBA" id="ARBA00023136"/>
    </source>
</evidence>
<dbReference type="Proteomes" id="UP000269001">
    <property type="component" value="Unassembled WGS sequence"/>
</dbReference>
<evidence type="ECO:0000259" key="9">
    <source>
        <dbReference type="Pfam" id="PF00884"/>
    </source>
</evidence>
<evidence type="ECO:0000256" key="6">
    <source>
        <dbReference type="ARBA" id="ARBA00022989"/>
    </source>
</evidence>
<feature type="transmembrane region" description="Helical" evidence="8">
    <location>
        <begin position="124"/>
        <end position="148"/>
    </location>
</feature>
<dbReference type="InterPro" id="IPR040423">
    <property type="entry name" value="PEA_transferase"/>
</dbReference>
<evidence type="ECO:0000256" key="4">
    <source>
        <dbReference type="ARBA" id="ARBA00022679"/>
    </source>
</evidence>
<keyword evidence="4 11" id="KW-0808">Transferase</keyword>
<dbReference type="InterPro" id="IPR000917">
    <property type="entry name" value="Sulfatase_N"/>
</dbReference>
<feature type="domain" description="Phosphoethanolamine transferase N-terminal" evidence="10">
    <location>
        <begin position="63"/>
        <end position="211"/>
    </location>
</feature>
<feature type="transmembrane region" description="Helical" evidence="8">
    <location>
        <begin position="82"/>
        <end position="104"/>
    </location>
</feature>
<keyword evidence="12" id="KW-1185">Reference proteome</keyword>
<keyword evidence="3" id="KW-0997">Cell inner membrane</keyword>
<proteinExistence type="predicted"/>
<gene>
    <name evidence="11" type="ORF">D7V21_03360</name>
</gene>
<evidence type="ECO:0000313" key="12">
    <source>
        <dbReference type="Proteomes" id="UP000269001"/>
    </source>
</evidence>